<dbReference type="SUPFAM" id="SSF57016">
    <property type="entry name" value="Plant lectins/antimicrobial peptides"/>
    <property type="match status" value="1"/>
</dbReference>
<dbReference type="Pfam" id="PF07732">
    <property type="entry name" value="Cu-oxidase_3"/>
    <property type="match status" value="1"/>
</dbReference>
<dbReference type="InterPro" id="IPR036861">
    <property type="entry name" value="Endochitinase-like_sf"/>
</dbReference>
<dbReference type="InterPro" id="IPR001117">
    <property type="entry name" value="Cu-oxidase_2nd"/>
</dbReference>
<evidence type="ECO:0000256" key="7">
    <source>
        <dbReference type="ARBA" id="ARBA00023180"/>
    </source>
</evidence>
<keyword evidence="4" id="KW-0677">Repeat</keyword>
<dbReference type="GO" id="GO:0005507">
    <property type="term" value="F:copper ion binding"/>
    <property type="evidence" value="ECO:0007669"/>
    <property type="project" value="InterPro"/>
</dbReference>
<sequence length="876" mass="96420">MFGDCCSPFGYCGSYAFQTRLYICVFHLTRCRTQDHCGSGCQLPYGYCENTEGNLSPDGSCSGDNGFNCRDSNFGNCCSQYNYCGSSDDYCGNGCQSDFGSCTLSNPSTITRLPPGLDLPSSKMHFKSLDHIRFRHRSSPISIPTHSATARTANHTPCPTANNTIFALECGSEFKIECGIDRLNGDIQWSGNGFYVDSLQDCIIACAAWPGCINVAWIEGYPKGPCYIKDHMGEEILRDWVQGGTLIKNCTNSTESTTLSATDFASPSSTTVIPTSTINILSPSVTESGSYTTFTSSKVATSTSILSPTTTNSMCPISVHTPDLTECVPCQGQSGSLPYCGADVYTNNYKFTPKTCRTVYYNFDITNTTIAPDGIPRMALLVNGQMPGPPIEANWGDTVVMTVNNRLQDNGTTIHFHGVRHLKNCEYDGVPSITQCPIAPGDSMTYTFVAANYGTSWYHSHFAIQTWQGVMGPMIIHGPSSKEWDVDAGTIMLQDWSHQTVDSMYSEAEDASNGGARRMDNGLINGMNTWGVDGTYNQTGQRFELSTKFEPGKTYLLRIINSAIQSTYKFYLDGHTLEVINMDFTAIQPYKTDILNINIGQRYMVLVKADQPVSDYWMRSDNQNVCAATTQATDIKGIVRYIGSPGVTPTSTPYSYTGECIDEPLASLVPVAPLSATRQDVNFAYDITVHGNEENLFRWYLSNRTFVSQYEDPTLLQVLNNATTYSTTDIDIDNDNLLLNLSNLDQWVYIIMESAIPLPHPIHLHGHDFFVLAAGSGQYSPNATLLNLANPPRRDTALMPAAGYLVVAFLTDNPGAWLMHCHIGWHVAMGFALQILEGGVEEVRSSVEDECRLRETCRKWKEWTGESGYVQLDSGV</sequence>
<dbReference type="InterPro" id="IPR001002">
    <property type="entry name" value="Chitin-bd_1"/>
</dbReference>
<dbReference type="InterPro" id="IPR045087">
    <property type="entry name" value="Cu-oxidase_fam"/>
</dbReference>
<evidence type="ECO:0000256" key="6">
    <source>
        <dbReference type="ARBA" id="ARBA00023008"/>
    </source>
</evidence>
<evidence type="ECO:0000256" key="3">
    <source>
        <dbReference type="ARBA" id="ARBA00022723"/>
    </source>
</evidence>
<protein>
    <submittedName>
        <fullName evidence="10">Multicopper oxidase</fullName>
    </submittedName>
</protein>
<dbReference type="CDD" id="cd13854">
    <property type="entry name" value="CuRO_1_MaLCC_like"/>
    <property type="match status" value="1"/>
</dbReference>
<dbReference type="SUPFAM" id="SSF49503">
    <property type="entry name" value="Cupredoxins"/>
    <property type="match status" value="3"/>
</dbReference>
<keyword evidence="8" id="KW-1015">Disulfide bond</keyword>
<dbReference type="Proteomes" id="UP000799757">
    <property type="component" value="Unassembled WGS sequence"/>
</dbReference>
<accession>A0A6A6XV65</accession>
<reference evidence="10" key="1">
    <citation type="journal article" date="2020" name="Stud. Mycol.">
        <title>101 Dothideomycetes genomes: a test case for predicting lifestyles and emergence of pathogens.</title>
        <authorList>
            <person name="Haridas S."/>
            <person name="Albert R."/>
            <person name="Binder M."/>
            <person name="Bloem J."/>
            <person name="Labutti K."/>
            <person name="Salamov A."/>
            <person name="Andreopoulos B."/>
            <person name="Baker S."/>
            <person name="Barry K."/>
            <person name="Bills G."/>
            <person name="Bluhm B."/>
            <person name="Cannon C."/>
            <person name="Castanera R."/>
            <person name="Culley D."/>
            <person name="Daum C."/>
            <person name="Ezra D."/>
            <person name="Gonzalez J."/>
            <person name="Henrissat B."/>
            <person name="Kuo A."/>
            <person name="Liang C."/>
            <person name="Lipzen A."/>
            <person name="Lutzoni F."/>
            <person name="Magnuson J."/>
            <person name="Mondo S."/>
            <person name="Nolan M."/>
            <person name="Ohm R."/>
            <person name="Pangilinan J."/>
            <person name="Park H.-J."/>
            <person name="Ramirez L."/>
            <person name="Alfaro M."/>
            <person name="Sun H."/>
            <person name="Tritt A."/>
            <person name="Yoshinaga Y."/>
            <person name="Zwiers L.-H."/>
            <person name="Turgeon B."/>
            <person name="Goodwin S."/>
            <person name="Spatafora J."/>
            <person name="Crous P."/>
            <person name="Grigoriev I."/>
        </authorList>
    </citation>
    <scope>NUCLEOTIDE SEQUENCE</scope>
    <source>
        <strain evidence="10">CBS 109.77</strain>
    </source>
</reference>
<dbReference type="CDD" id="cd13901">
    <property type="entry name" value="CuRO_3_MaLCC_like"/>
    <property type="match status" value="1"/>
</dbReference>
<evidence type="ECO:0000256" key="2">
    <source>
        <dbReference type="ARBA" id="ARBA00022669"/>
    </source>
</evidence>
<comment type="caution">
    <text evidence="8">Lacks conserved residue(s) required for the propagation of feature annotation.</text>
</comment>
<gene>
    <name evidence="10" type="ORF">K505DRAFT_229340</name>
</gene>
<keyword evidence="11" id="KW-1185">Reference proteome</keyword>
<organism evidence="10 11">
    <name type="scientific">Melanomma pulvis-pyrius CBS 109.77</name>
    <dbReference type="NCBI Taxonomy" id="1314802"/>
    <lineage>
        <taxon>Eukaryota</taxon>
        <taxon>Fungi</taxon>
        <taxon>Dikarya</taxon>
        <taxon>Ascomycota</taxon>
        <taxon>Pezizomycotina</taxon>
        <taxon>Dothideomycetes</taxon>
        <taxon>Pleosporomycetidae</taxon>
        <taxon>Pleosporales</taxon>
        <taxon>Melanommataceae</taxon>
        <taxon>Melanomma</taxon>
    </lineage>
</organism>
<keyword evidence="6" id="KW-0186">Copper</keyword>
<dbReference type="FunFam" id="2.60.40.420:FF:000038">
    <property type="entry name" value="Extracellular dihydrogeodin oxidase/laccase"/>
    <property type="match status" value="1"/>
</dbReference>
<dbReference type="OrthoDB" id="2121828at2759"/>
<dbReference type="Gene3D" id="2.60.40.420">
    <property type="entry name" value="Cupredoxins - blue copper proteins"/>
    <property type="match status" value="3"/>
</dbReference>
<name>A0A6A6XV65_9PLEO</name>
<dbReference type="Pfam" id="PF00394">
    <property type="entry name" value="Cu-oxidase"/>
    <property type="match status" value="1"/>
</dbReference>
<keyword evidence="7" id="KW-0325">Glycoprotein</keyword>
<dbReference type="PANTHER" id="PTHR11709:SF502">
    <property type="entry name" value="MULTICOPPER OXIDASE"/>
    <property type="match status" value="1"/>
</dbReference>
<evidence type="ECO:0000259" key="9">
    <source>
        <dbReference type="PROSITE" id="PS50941"/>
    </source>
</evidence>
<evidence type="ECO:0000256" key="1">
    <source>
        <dbReference type="ARBA" id="ARBA00010609"/>
    </source>
</evidence>
<evidence type="ECO:0000256" key="5">
    <source>
        <dbReference type="ARBA" id="ARBA00023002"/>
    </source>
</evidence>
<keyword evidence="5" id="KW-0560">Oxidoreductase</keyword>
<keyword evidence="2 8" id="KW-0147">Chitin-binding</keyword>
<dbReference type="PANTHER" id="PTHR11709">
    <property type="entry name" value="MULTI-COPPER OXIDASE"/>
    <property type="match status" value="1"/>
</dbReference>
<feature type="domain" description="Chitin-binding type-1" evidence="9">
    <location>
        <begin position="58"/>
        <end position="104"/>
    </location>
</feature>
<dbReference type="InterPro" id="IPR011707">
    <property type="entry name" value="Cu-oxidase-like_N"/>
</dbReference>
<dbReference type="AlphaFoldDB" id="A0A6A6XV65"/>
<comment type="similarity">
    <text evidence="1">Belongs to the multicopper oxidase family.</text>
</comment>
<dbReference type="EMBL" id="MU001752">
    <property type="protein sequence ID" value="KAF2800148.1"/>
    <property type="molecule type" value="Genomic_DNA"/>
</dbReference>
<dbReference type="FunFam" id="2.60.40.420:FF:000021">
    <property type="entry name" value="Extracellular dihydrogeodin oxidase/laccase"/>
    <property type="match status" value="1"/>
</dbReference>
<keyword evidence="3" id="KW-0479">Metal-binding</keyword>
<dbReference type="CDD" id="cd13880">
    <property type="entry name" value="CuRO_2_MaLCC_like"/>
    <property type="match status" value="1"/>
</dbReference>
<evidence type="ECO:0000256" key="4">
    <source>
        <dbReference type="ARBA" id="ARBA00022737"/>
    </source>
</evidence>
<dbReference type="CDD" id="cd11618">
    <property type="entry name" value="ChtBD1_1"/>
    <property type="match status" value="1"/>
</dbReference>
<dbReference type="InterPro" id="IPR011706">
    <property type="entry name" value="Cu-oxidase_C"/>
</dbReference>
<dbReference type="Gene3D" id="3.30.60.10">
    <property type="entry name" value="Endochitinase-like"/>
    <property type="match status" value="1"/>
</dbReference>
<feature type="disulfide bond" evidence="8">
    <location>
        <begin position="77"/>
        <end position="91"/>
    </location>
</feature>
<dbReference type="PROSITE" id="PS50941">
    <property type="entry name" value="CHIT_BIND_I_2"/>
    <property type="match status" value="1"/>
</dbReference>
<dbReference type="GO" id="GO:0016491">
    <property type="term" value="F:oxidoreductase activity"/>
    <property type="evidence" value="ECO:0007669"/>
    <property type="project" value="UniProtKB-KW"/>
</dbReference>
<evidence type="ECO:0000256" key="8">
    <source>
        <dbReference type="PROSITE-ProRule" id="PRU00261"/>
    </source>
</evidence>
<dbReference type="Pfam" id="PF07731">
    <property type="entry name" value="Cu-oxidase_2"/>
    <property type="match status" value="1"/>
</dbReference>
<evidence type="ECO:0000313" key="11">
    <source>
        <dbReference type="Proteomes" id="UP000799757"/>
    </source>
</evidence>
<dbReference type="InterPro" id="IPR008972">
    <property type="entry name" value="Cupredoxin"/>
</dbReference>
<dbReference type="GO" id="GO:0008061">
    <property type="term" value="F:chitin binding"/>
    <property type="evidence" value="ECO:0007669"/>
    <property type="project" value="UniProtKB-UniRule"/>
</dbReference>
<evidence type="ECO:0000313" key="10">
    <source>
        <dbReference type="EMBL" id="KAF2800148.1"/>
    </source>
</evidence>
<proteinExistence type="inferred from homology"/>